<feature type="compositionally biased region" description="Basic and acidic residues" evidence="1">
    <location>
        <begin position="9"/>
        <end position="44"/>
    </location>
</feature>
<evidence type="ECO:0000256" key="1">
    <source>
        <dbReference type="SAM" id="MobiDB-lite"/>
    </source>
</evidence>
<feature type="region of interest" description="Disordered" evidence="1">
    <location>
        <begin position="1"/>
        <end position="44"/>
    </location>
</feature>
<reference evidence="2" key="1">
    <citation type="submission" date="2020-05" db="EMBL/GenBank/DDBJ databases">
        <authorList>
            <person name="Chiriac C."/>
            <person name="Salcher M."/>
            <person name="Ghai R."/>
            <person name="Kavagutti S V."/>
        </authorList>
    </citation>
    <scope>NUCLEOTIDE SEQUENCE</scope>
</reference>
<gene>
    <name evidence="2" type="ORF">UFOVP167_60</name>
</gene>
<proteinExistence type="predicted"/>
<dbReference type="EMBL" id="LR798222">
    <property type="protein sequence ID" value="CAB5195168.1"/>
    <property type="molecule type" value="Genomic_DNA"/>
</dbReference>
<name>A0A6J7WD77_9CAUD</name>
<organism evidence="2">
    <name type="scientific">uncultured Caudovirales phage</name>
    <dbReference type="NCBI Taxonomy" id="2100421"/>
    <lineage>
        <taxon>Viruses</taxon>
        <taxon>Duplodnaviria</taxon>
        <taxon>Heunggongvirae</taxon>
        <taxon>Uroviricota</taxon>
        <taxon>Caudoviricetes</taxon>
        <taxon>Peduoviridae</taxon>
        <taxon>Maltschvirus</taxon>
        <taxon>Maltschvirus maltsch</taxon>
    </lineage>
</organism>
<protein>
    <submittedName>
        <fullName evidence="2">Uncharacterized protein</fullName>
    </submittedName>
</protein>
<sequence length="44" mass="4964">MAKAPKKMVGIEKSAKDMKLDKKMGYKETSKKDMKSDKGMKKGK</sequence>
<evidence type="ECO:0000313" key="2">
    <source>
        <dbReference type="EMBL" id="CAB5195168.1"/>
    </source>
</evidence>
<accession>A0A6J7WD77</accession>